<dbReference type="Proteomes" id="UP001589890">
    <property type="component" value="Unassembled WGS sequence"/>
</dbReference>
<accession>A0ABV6QX36</accession>
<comment type="caution">
    <text evidence="2">The sequence shown here is derived from an EMBL/GenBank/DDBJ whole genome shotgun (WGS) entry which is preliminary data.</text>
</comment>
<sequence>MSNRIGCGWTALPPTGGATGTTTIPARPRPYRVFLRSAGEWGPVDTTAFEVVD</sequence>
<dbReference type="EMBL" id="JBHLTC010000047">
    <property type="protein sequence ID" value="MFC0629203.1"/>
    <property type="molecule type" value="Genomic_DNA"/>
</dbReference>
<evidence type="ECO:0000256" key="1">
    <source>
        <dbReference type="SAM" id="MobiDB-lite"/>
    </source>
</evidence>
<evidence type="ECO:0000313" key="3">
    <source>
        <dbReference type="Proteomes" id="UP001589890"/>
    </source>
</evidence>
<feature type="compositionally biased region" description="Low complexity" evidence="1">
    <location>
        <begin position="10"/>
        <end position="24"/>
    </location>
</feature>
<proteinExistence type="predicted"/>
<feature type="region of interest" description="Disordered" evidence="1">
    <location>
        <begin position="1"/>
        <end position="24"/>
    </location>
</feature>
<protein>
    <submittedName>
        <fullName evidence="2">Uncharacterized protein</fullName>
    </submittedName>
</protein>
<evidence type="ECO:0000313" key="2">
    <source>
        <dbReference type="EMBL" id="MFC0629203.1"/>
    </source>
</evidence>
<reference evidence="2 3" key="1">
    <citation type="submission" date="2024-09" db="EMBL/GenBank/DDBJ databases">
        <authorList>
            <person name="Sun Q."/>
            <person name="Mori K."/>
        </authorList>
    </citation>
    <scope>NUCLEOTIDE SEQUENCE [LARGE SCALE GENOMIC DNA]</scope>
    <source>
        <strain evidence="2 3">CGMCC 1.15906</strain>
    </source>
</reference>
<name>A0ABV6QX36_9ACTN</name>
<organism evidence="2 3">
    <name type="scientific">Kribbella deserti</name>
    <dbReference type="NCBI Taxonomy" id="1926257"/>
    <lineage>
        <taxon>Bacteria</taxon>
        <taxon>Bacillati</taxon>
        <taxon>Actinomycetota</taxon>
        <taxon>Actinomycetes</taxon>
        <taxon>Propionibacteriales</taxon>
        <taxon>Kribbellaceae</taxon>
        <taxon>Kribbella</taxon>
    </lineage>
</organism>
<keyword evidence="3" id="KW-1185">Reference proteome</keyword>
<gene>
    <name evidence="2" type="ORF">ACFFGN_34380</name>
</gene>
<dbReference type="RefSeq" id="WP_380056872.1">
    <property type="nucleotide sequence ID" value="NZ_JBHLTC010000047.1"/>
</dbReference>